<dbReference type="OrthoDB" id="9800309at2"/>
<feature type="transmembrane region" description="Helical" evidence="1">
    <location>
        <begin position="204"/>
        <end position="231"/>
    </location>
</feature>
<evidence type="ECO:0000313" key="2">
    <source>
        <dbReference type="EMBL" id="SUB56503.1"/>
    </source>
</evidence>
<name>A0A379C2N9_9FIRM</name>
<keyword evidence="1" id="KW-0472">Membrane</keyword>
<protein>
    <submittedName>
        <fullName evidence="2">ABC-type transport system involved in multi-copper enzyme maturation, permease component</fullName>
    </submittedName>
</protein>
<sequence>MIFSMEFKNNFAKLIAWAIVIIILTGLMIAFFPLLVEPQMTSIVESLLNSLSSAPKSILGFEEGFDITSIAEYLSLVFHYIGILIYIFAMQIGANSLSKEQGSGNISYIYSNPISKSDIVTGKLCANTIVYIIFLAIIGIATFGLLCAVKTLGINQEYISNFTTFDIIESIVRIFIGLFAGGLVFMSIGFLFSSFSQSSIHADAVSTLFILLVILFTIIGKVVGGSLLTLASFLPLEAFKPYSFISANINIAALGINLVLFIVFIILTYLVYNSKELKY</sequence>
<keyword evidence="1" id="KW-0812">Transmembrane</keyword>
<reference evidence="2 3" key="1">
    <citation type="submission" date="2018-06" db="EMBL/GenBank/DDBJ databases">
        <authorList>
            <consortium name="Pathogen Informatics"/>
            <person name="Doyle S."/>
        </authorList>
    </citation>
    <scope>NUCLEOTIDE SEQUENCE [LARGE SCALE GENOMIC DNA]</scope>
    <source>
        <strain evidence="2 3">NCTC13149</strain>
    </source>
</reference>
<evidence type="ECO:0000256" key="1">
    <source>
        <dbReference type="SAM" id="Phobius"/>
    </source>
</evidence>
<dbReference type="GO" id="GO:0005886">
    <property type="term" value="C:plasma membrane"/>
    <property type="evidence" value="ECO:0007669"/>
    <property type="project" value="UniProtKB-SubCell"/>
</dbReference>
<dbReference type="GO" id="GO:0140359">
    <property type="term" value="F:ABC-type transporter activity"/>
    <property type="evidence" value="ECO:0007669"/>
    <property type="project" value="InterPro"/>
</dbReference>
<feature type="transmembrane region" description="Helical" evidence="1">
    <location>
        <begin position="251"/>
        <end position="272"/>
    </location>
</feature>
<gene>
    <name evidence="2" type="ORF">NCTC13149_00275</name>
</gene>
<dbReference type="Proteomes" id="UP000255517">
    <property type="component" value="Unassembled WGS sequence"/>
</dbReference>
<dbReference type="PANTHER" id="PTHR43471:SF12">
    <property type="entry name" value="HYPOTHETICAL MEMBRANE PROTEIN, CONSERVED"/>
    <property type="match status" value="1"/>
</dbReference>
<dbReference type="RefSeq" id="WP_019034671.1">
    <property type="nucleotide sequence ID" value="NZ_UGSZ01000001.1"/>
</dbReference>
<dbReference type="STRING" id="1122949.GCA_000378725_00844"/>
<dbReference type="AlphaFoldDB" id="A0A379C2N9"/>
<feature type="transmembrane region" description="Helical" evidence="1">
    <location>
        <begin position="12"/>
        <end position="36"/>
    </location>
</feature>
<dbReference type="Pfam" id="PF12679">
    <property type="entry name" value="ABC2_membrane_2"/>
    <property type="match status" value="1"/>
</dbReference>
<proteinExistence type="predicted"/>
<feature type="transmembrane region" description="Helical" evidence="1">
    <location>
        <begin position="129"/>
        <end position="151"/>
    </location>
</feature>
<keyword evidence="1" id="KW-1133">Transmembrane helix</keyword>
<accession>A0A379C2N9</accession>
<dbReference type="PANTHER" id="PTHR43471">
    <property type="entry name" value="ABC TRANSPORTER PERMEASE"/>
    <property type="match status" value="1"/>
</dbReference>
<dbReference type="EMBL" id="UGSZ01000001">
    <property type="protein sequence ID" value="SUB56503.1"/>
    <property type="molecule type" value="Genomic_DNA"/>
</dbReference>
<organism evidence="2 3">
    <name type="scientific">Peptoniphilus lacrimalis</name>
    <dbReference type="NCBI Taxonomy" id="33031"/>
    <lineage>
        <taxon>Bacteria</taxon>
        <taxon>Bacillati</taxon>
        <taxon>Bacillota</taxon>
        <taxon>Tissierellia</taxon>
        <taxon>Tissierellales</taxon>
        <taxon>Peptoniphilaceae</taxon>
        <taxon>Peptoniphilus</taxon>
    </lineage>
</organism>
<feature type="transmembrane region" description="Helical" evidence="1">
    <location>
        <begin position="171"/>
        <end position="192"/>
    </location>
</feature>
<feature type="transmembrane region" description="Helical" evidence="1">
    <location>
        <begin position="70"/>
        <end position="89"/>
    </location>
</feature>
<evidence type="ECO:0000313" key="3">
    <source>
        <dbReference type="Proteomes" id="UP000255517"/>
    </source>
</evidence>